<evidence type="ECO:0000313" key="3">
    <source>
        <dbReference type="Proteomes" id="UP001652642"/>
    </source>
</evidence>
<evidence type="ECO:0000313" key="4">
    <source>
        <dbReference type="RefSeq" id="XP_072856134.1"/>
    </source>
</evidence>
<evidence type="ECO:0000256" key="1">
    <source>
        <dbReference type="ARBA" id="ARBA00005237"/>
    </source>
</evidence>
<proteinExistence type="inferred from homology"/>
<dbReference type="InterPro" id="IPR029133">
    <property type="entry name" value="OCC1"/>
</dbReference>
<gene>
    <name evidence="4" type="primary">C5H12orf75</name>
</gene>
<name>A0ABM5GEQ4_9SAUR</name>
<sequence length="62" mass="6328">MGCGNSTASNAGSRDAAGTTKDVTEESMSEDDKRRNYGGVYVGLPVDATAKISSQTGTAPKD</sequence>
<keyword evidence="3" id="KW-1185">Reference proteome</keyword>
<feature type="region of interest" description="Disordered" evidence="2">
    <location>
        <begin position="1"/>
        <end position="38"/>
    </location>
</feature>
<dbReference type="Proteomes" id="UP001652642">
    <property type="component" value="Chromosome 5"/>
</dbReference>
<dbReference type="GeneID" id="110084358"/>
<protein>
    <submittedName>
        <fullName evidence="4">Overexpressed in colon carcinoma 1 protein</fullName>
    </submittedName>
</protein>
<accession>A0ABM5GEQ4</accession>
<dbReference type="PANTHER" id="PTHR38502">
    <property type="entry name" value="OVEREXPRESSED IN COLON CARCINOMA 1 PROTEIN"/>
    <property type="match status" value="1"/>
</dbReference>
<dbReference type="Pfam" id="PF15506">
    <property type="entry name" value="OCC1"/>
    <property type="match status" value="1"/>
</dbReference>
<feature type="compositionally biased region" description="Polar residues" evidence="2">
    <location>
        <begin position="1"/>
        <end position="12"/>
    </location>
</feature>
<reference evidence="4" key="1">
    <citation type="submission" date="2025-08" db="UniProtKB">
        <authorList>
            <consortium name="RefSeq"/>
        </authorList>
    </citation>
    <scope>IDENTIFICATION</scope>
</reference>
<dbReference type="PANTHER" id="PTHR38502:SF1">
    <property type="entry name" value="OVEREXPRESSED IN COLON CARCINOMA 1 PROTEIN"/>
    <property type="match status" value="1"/>
</dbReference>
<evidence type="ECO:0000256" key="2">
    <source>
        <dbReference type="SAM" id="MobiDB-lite"/>
    </source>
</evidence>
<organism evidence="3 4">
    <name type="scientific">Pogona vitticeps</name>
    <name type="common">central bearded dragon</name>
    <dbReference type="NCBI Taxonomy" id="103695"/>
    <lineage>
        <taxon>Eukaryota</taxon>
        <taxon>Metazoa</taxon>
        <taxon>Chordata</taxon>
        <taxon>Craniata</taxon>
        <taxon>Vertebrata</taxon>
        <taxon>Euteleostomi</taxon>
        <taxon>Lepidosauria</taxon>
        <taxon>Squamata</taxon>
        <taxon>Bifurcata</taxon>
        <taxon>Unidentata</taxon>
        <taxon>Episquamata</taxon>
        <taxon>Toxicofera</taxon>
        <taxon>Iguania</taxon>
        <taxon>Acrodonta</taxon>
        <taxon>Agamidae</taxon>
        <taxon>Amphibolurinae</taxon>
        <taxon>Pogona</taxon>
    </lineage>
</organism>
<comment type="similarity">
    <text evidence="1">Belongs to the OCC1 family.</text>
</comment>
<dbReference type="RefSeq" id="XP_072856134.1">
    <property type="nucleotide sequence ID" value="XM_073000033.1"/>
</dbReference>